<dbReference type="PANTHER" id="PTHR24421:SF63">
    <property type="entry name" value="SENSOR HISTIDINE KINASE DESK"/>
    <property type="match status" value="1"/>
</dbReference>
<keyword evidence="6" id="KW-0472">Membrane</keyword>
<dbReference type="InterPro" id="IPR050482">
    <property type="entry name" value="Sensor_HK_TwoCompSys"/>
</dbReference>
<evidence type="ECO:0000313" key="8">
    <source>
        <dbReference type="EMBL" id="KIX91005.1"/>
    </source>
</evidence>
<dbReference type="AlphaFoldDB" id="A0A0D6XRD1"/>
<dbReference type="STRING" id="569857.TP70_04610"/>
<dbReference type="Gene3D" id="1.20.5.1930">
    <property type="match status" value="1"/>
</dbReference>
<organism evidence="9 11">
    <name type="scientific">Staphylococcus microti</name>
    <dbReference type="NCBI Taxonomy" id="569857"/>
    <lineage>
        <taxon>Bacteria</taxon>
        <taxon>Bacillati</taxon>
        <taxon>Bacillota</taxon>
        <taxon>Bacilli</taxon>
        <taxon>Bacillales</taxon>
        <taxon>Staphylococcaceae</taxon>
        <taxon>Staphylococcus</taxon>
    </lineage>
</organism>
<evidence type="ECO:0000256" key="3">
    <source>
        <dbReference type="ARBA" id="ARBA00022679"/>
    </source>
</evidence>
<feature type="transmembrane region" description="Helical" evidence="6">
    <location>
        <begin position="88"/>
        <end position="105"/>
    </location>
</feature>
<dbReference type="Proteomes" id="UP000032366">
    <property type="component" value="Unassembled WGS sequence"/>
</dbReference>
<keyword evidence="6" id="KW-0812">Transmembrane</keyword>
<dbReference type="Gene3D" id="3.30.565.10">
    <property type="entry name" value="Histidine kinase-like ATPase, C-terminal domain"/>
    <property type="match status" value="1"/>
</dbReference>
<evidence type="ECO:0000256" key="6">
    <source>
        <dbReference type="SAM" id="Phobius"/>
    </source>
</evidence>
<name>A0A0D6XRD1_9STAP</name>
<dbReference type="PANTHER" id="PTHR24421">
    <property type="entry name" value="NITRATE/NITRITE SENSOR PROTEIN NARX-RELATED"/>
    <property type="match status" value="1"/>
</dbReference>
<dbReference type="EMBL" id="UHDT01000001">
    <property type="protein sequence ID" value="SUM57196.1"/>
    <property type="molecule type" value="Genomic_DNA"/>
</dbReference>
<keyword evidence="4 9" id="KW-0418">Kinase</keyword>
<dbReference type="GO" id="GO:0016020">
    <property type="term" value="C:membrane"/>
    <property type="evidence" value="ECO:0007669"/>
    <property type="project" value="InterPro"/>
</dbReference>
<reference evidence="9 11" key="2">
    <citation type="submission" date="2018-06" db="EMBL/GenBank/DDBJ databases">
        <authorList>
            <consortium name="Pathogen Informatics"/>
            <person name="Doyle S."/>
        </authorList>
    </citation>
    <scope>NUCLEOTIDE SEQUENCE [LARGE SCALE GENOMIC DNA]</scope>
    <source>
        <strain evidence="9 11">NCTC13832</strain>
    </source>
</reference>
<proteinExistence type="predicted"/>
<accession>A0A0D6XRD1</accession>
<evidence type="ECO:0000259" key="7">
    <source>
        <dbReference type="Pfam" id="PF07730"/>
    </source>
</evidence>
<dbReference type="Pfam" id="PF07730">
    <property type="entry name" value="HisKA_3"/>
    <property type="match status" value="1"/>
</dbReference>
<evidence type="ECO:0000256" key="4">
    <source>
        <dbReference type="ARBA" id="ARBA00022777"/>
    </source>
</evidence>
<evidence type="ECO:0000256" key="5">
    <source>
        <dbReference type="ARBA" id="ARBA00023012"/>
    </source>
</evidence>
<dbReference type="InterPro" id="IPR011712">
    <property type="entry name" value="Sig_transdc_His_kin_sub3_dim/P"/>
</dbReference>
<comment type="catalytic activity">
    <reaction evidence="1">
        <text>ATP + protein L-histidine = ADP + protein N-phospho-L-histidine.</text>
        <dbReference type="EC" id="2.7.13.3"/>
    </reaction>
</comment>
<dbReference type="GO" id="GO:0000155">
    <property type="term" value="F:phosphorelay sensor kinase activity"/>
    <property type="evidence" value="ECO:0007669"/>
    <property type="project" value="InterPro"/>
</dbReference>
<evidence type="ECO:0000256" key="1">
    <source>
        <dbReference type="ARBA" id="ARBA00000085"/>
    </source>
</evidence>
<dbReference type="EC" id="2.7.13.3" evidence="2"/>
<keyword evidence="10" id="KW-1185">Reference proteome</keyword>
<gene>
    <name evidence="9" type="primary">desK</name>
    <name evidence="9" type="ORF">NCTC13832_00869</name>
    <name evidence="8" type="ORF">TP70_04610</name>
</gene>
<dbReference type="Proteomes" id="UP000254100">
    <property type="component" value="Unassembled WGS sequence"/>
</dbReference>
<keyword evidence="3 9" id="KW-0808">Transferase</keyword>
<feature type="transmembrane region" description="Helical" evidence="6">
    <location>
        <begin position="35"/>
        <end position="54"/>
    </location>
</feature>
<keyword evidence="5" id="KW-0902">Two-component regulatory system</keyword>
<dbReference type="SUPFAM" id="SSF55874">
    <property type="entry name" value="ATPase domain of HSP90 chaperone/DNA topoisomerase II/histidine kinase"/>
    <property type="match status" value="1"/>
</dbReference>
<keyword evidence="6" id="KW-1133">Transmembrane helix</keyword>
<evidence type="ECO:0000313" key="9">
    <source>
        <dbReference type="EMBL" id="SUM57196.1"/>
    </source>
</evidence>
<sequence length="368" mass="42428">MFLEKIKQNPIATVNMVYCIFPILSLSMMQSSGPLWLGVLVTIQFILGYVLLCYRDMSHNILLRRLILLMHYVGIIYFIYFFDGYYFYFYFYSAFILPFALRVTYKSLEMQLYVSAMLFSFAIITVRYPSLWVMMLAILIVLLGMTMANFSSVKTQKLKDELMKKNAHINMLIADYERNRIGQDLHDTLGHIFASLSIKSELATKLLENKRVDQAREELASIHQLSRDALVKVRAIVEDVKFQSFEEEVQTMAILLENANITFQFEHAESTQSLQPTIQATLAMILREMVNNVIKHAKAKTVTGQMIEDGSQMIFIFEDDGVGMTHITQDDFKSIRQRVQALDGVFDVQNLEKGLRIVITFSKGTECK</sequence>
<evidence type="ECO:0000313" key="11">
    <source>
        <dbReference type="Proteomes" id="UP000254100"/>
    </source>
</evidence>
<feature type="transmembrane region" description="Helical" evidence="6">
    <location>
        <begin position="112"/>
        <end position="128"/>
    </location>
</feature>
<dbReference type="EMBL" id="JXWY01000032">
    <property type="protein sequence ID" value="KIX91005.1"/>
    <property type="molecule type" value="Genomic_DNA"/>
</dbReference>
<evidence type="ECO:0000256" key="2">
    <source>
        <dbReference type="ARBA" id="ARBA00012438"/>
    </source>
</evidence>
<feature type="transmembrane region" description="Helical" evidence="6">
    <location>
        <begin position="66"/>
        <end position="82"/>
    </location>
</feature>
<reference evidence="8 10" key="1">
    <citation type="submission" date="2015-01" db="EMBL/GenBank/DDBJ databases">
        <authorList>
            <person name="Guo J."/>
        </authorList>
    </citation>
    <scope>NUCLEOTIDE SEQUENCE [LARGE SCALE GENOMIC DNA]</scope>
    <source>
        <strain evidence="8 10">DSM 22147</strain>
    </source>
</reference>
<feature type="domain" description="Signal transduction histidine kinase subgroup 3 dimerisation and phosphoacceptor" evidence="7">
    <location>
        <begin position="177"/>
        <end position="240"/>
    </location>
</feature>
<feature type="transmembrane region" description="Helical" evidence="6">
    <location>
        <begin position="134"/>
        <end position="153"/>
    </location>
</feature>
<dbReference type="RefSeq" id="WP_044359787.1">
    <property type="nucleotide sequence ID" value="NZ_JXWY01000032.1"/>
</dbReference>
<feature type="transmembrane region" description="Helical" evidence="6">
    <location>
        <begin position="12"/>
        <end position="29"/>
    </location>
</feature>
<dbReference type="GO" id="GO:0046983">
    <property type="term" value="F:protein dimerization activity"/>
    <property type="evidence" value="ECO:0007669"/>
    <property type="project" value="InterPro"/>
</dbReference>
<dbReference type="InterPro" id="IPR036890">
    <property type="entry name" value="HATPase_C_sf"/>
</dbReference>
<evidence type="ECO:0000313" key="10">
    <source>
        <dbReference type="Proteomes" id="UP000032366"/>
    </source>
</evidence>
<protein>
    <recommendedName>
        <fullName evidence="2">histidine kinase</fullName>
        <ecNumber evidence="2">2.7.13.3</ecNumber>
    </recommendedName>
</protein>